<accession>A0A916ZTF6</accession>
<name>A0A916ZTF6_9SPHN</name>
<comment type="caution">
    <text evidence="1">The sequence shown here is derived from an EMBL/GenBank/DDBJ whole genome shotgun (WGS) entry which is preliminary data.</text>
</comment>
<evidence type="ECO:0000313" key="2">
    <source>
        <dbReference type="Proteomes" id="UP000635071"/>
    </source>
</evidence>
<reference evidence="1" key="2">
    <citation type="submission" date="2020-09" db="EMBL/GenBank/DDBJ databases">
        <authorList>
            <person name="Sun Q."/>
            <person name="Zhou Y."/>
        </authorList>
    </citation>
    <scope>NUCLEOTIDE SEQUENCE</scope>
    <source>
        <strain evidence="1">CGMCC 1.15519</strain>
    </source>
</reference>
<protein>
    <submittedName>
        <fullName evidence="1">Uncharacterized protein</fullName>
    </submittedName>
</protein>
<sequence length="72" mass="7492">MLAGGIVGTCSDGTEAGEGGDDCATAIKPAARRASNVIAAGLRQGQWRGKIETMLQRGAIAVPSDRQLRRRP</sequence>
<dbReference type="Proteomes" id="UP000635071">
    <property type="component" value="Unassembled WGS sequence"/>
</dbReference>
<keyword evidence="2" id="KW-1185">Reference proteome</keyword>
<evidence type="ECO:0000313" key="1">
    <source>
        <dbReference type="EMBL" id="GGE13391.1"/>
    </source>
</evidence>
<organism evidence="1 2">
    <name type="scientific">Sandarakinorhabdus glacialis</name>
    <dbReference type="NCBI Taxonomy" id="1614636"/>
    <lineage>
        <taxon>Bacteria</taxon>
        <taxon>Pseudomonadati</taxon>
        <taxon>Pseudomonadota</taxon>
        <taxon>Alphaproteobacteria</taxon>
        <taxon>Sphingomonadales</taxon>
        <taxon>Sphingosinicellaceae</taxon>
        <taxon>Sandarakinorhabdus</taxon>
    </lineage>
</organism>
<dbReference type="AlphaFoldDB" id="A0A916ZTF6"/>
<reference evidence="1" key="1">
    <citation type="journal article" date="2014" name="Int. J. Syst. Evol. Microbiol.">
        <title>Complete genome sequence of Corynebacterium casei LMG S-19264T (=DSM 44701T), isolated from a smear-ripened cheese.</title>
        <authorList>
            <consortium name="US DOE Joint Genome Institute (JGI-PGF)"/>
            <person name="Walter F."/>
            <person name="Albersmeier A."/>
            <person name="Kalinowski J."/>
            <person name="Ruckert C."/>
        </authorList>
    </citation>
    <scope>NUCLEOTIDE SEQUENCE</scope>
    <source>
        <strain evidence="1">CGMCC 1.15519</strain>
    </source>
</reference>
<proteinExistence type="predicted"/>
<dbReference type="EMBL" id="BMJM01000006">
    <property type="protein sequence ID" value="GGE13391.1"/>
    <property type="molecule type" value="Genomic_DNA"/>
</dbReference>
<gene>
    <name evidence="1" type="ORF">GCM10011529_19700</name>
</gene>